<name>A0A6C0IYR7_9ZZZZ</name>
<reference evidence="1" key="1">
    <citation type="journal article" date="2020" name="Nature">
        <title>Giant virus diversity and host interactions through global metagenomics.</title>
        <authorList>
            <person name="Schulz F."/>
            <person name="Roux S."/>
            <person name="Paez-Espino D."/>
            <person name="Jungbluth S."/>
            <person name="Walsh D.A."/>
            <person name="Denef V.J."/>
            <person name="McMahon K.D."/>
            <person name="Konstantinidis K.T."/>
            <person name="Eloe-Fadrosh E.A."/>
            <person name="Kyrpides N.C."/>
            <person name="Woyke T."/>
        </authorList>
    </citation>
    <scope>NUCLEOTIDE SEQUENCE</scope>
    <source>
        <strain evidence="1">GVMAG-M-3300025572-1</strain>
    </source>
</reference>
<dbReference type="AlphaFoldDB" id="A0A6C0IYR7"/>
<evidence type="ECO:0000313" key="1">
    <source>
        <dbReference type="EMBL" id="QHT97596.1"/>
    </source>
</evidence>
<dbReference type="EMBL" id="MN740283">
    <property type="protein sequence ID" value="QHT97596.1"/>
    <property type="molecule type" value="Genomic_DNA"/>
</dbReference>
<sequence>MSQRFPLWQLMTGRQFNELSKGMRFYKLTTANELHRGFLYRDGLNVDTERFVALPHNPGLHFTEESMIASWVDIFNGLGTPLKWKREVKIADDAKVYYQFDQFKADQLILSPREEL</sequence>
<proteinExistence type="predicted"/>
<protein>
    <submittedName>
        <fullName evidence="1">Uncharacterized protein</fullName>
    </submittedName>
</protein>
<accession>A0A6C0IYR7</accession>
<organism evidence="1">
    <name type="scientific">viral metagenome</name>
    <dbReference type="NCBI Taxonomy" id="1070528"/>
    <lineage>
        <taxon>unclassified sequences</taxon>
        <taxon>metagenomes</taxon>
        <taxon>organismal metagenomes</taxon>
    </lineage>
</organism>